<dbReference type="PANTHER" id="PTHR42993:SF1">
    <property type="entry name" value="MAOC-LIKE DEHYDRATASE DOMAIN-CONTAINING PROTEIN"/>
    <property type="match status" value="1"/>
</dbReference>
<dbReference type="Pfam" id="PF13452">
    <property type="entry name" value="FAS1_DH_region"/>
    <property type="match status" value="1"/>
</dbReference>
<reference evidence="3" key="1">
    <citation type="submission" date="2023-09" db="EMBL/GenBank/DDBJ databases">
        <authorList>
            <person name="Li S."/>
            <person name="Li X."/>
            <person name="Zhang C."/>
            <person name="Zhao Z."/>
        </authorList>
    </citation>
    <scope>NUCLEOTIDE SEQUENCE [LARGE SCALE GENOMIC DNA]</scope>
    <source>
        <strain evidence="3">SQ345</strain>
    </source>
</reference>
<organism evidence="2 3">
    <name type="scientific">Thalassotalea nanhaiensis</name>
    <dbReference type="NCBI Taxonomy" id="3065648"/>
    <lineage>
        <taxon>Bacteria</taxon>
        <taxon>Pseudomonadati</taxon>
        <taxon>Pseudomonadota</taxon>
        <taxon>Gammaproteobacteria</taxon>
        <taxon>Alteromonadales</taxon>
        <taxon>Colwelliaceae</taxon>
        <taxon>Thalassotalea</taxon>
    </lineage>
</organism>
<dbReference type="Gene3D" id="3.10.129.10">
    <property type="entry name" value="Hotdog Thioesterase"/>
    <property type="match status" value="1"/>
</dbReference>
<gene>
    <name evidence="2" type="ORF">RI845_12430</name>
</gene>
<dbReference type="RefSeq" id="WP_348386486.1">
    <property type="nucleotide sequence ID" value="NZ_CP134146.1"/>
</dbReference>
<dbReference type="PANTHER" id="PTHR42993">
    <property type="entry name" value="MAOC-LIKE DEHYDRATASE DOMAIN-CONTAINING PROTEIN"/>
    <property type="match status" value="1"/>
</dbReference>
<dbReference type="Proteomes" id="UP001248581">
    <property type="component" value="Chromosome"/>
</dbReference>
<dbReference type="SUPFAM" id="SSF54637">
    <property type="entry name" value="Thioesterase/thiol ester dehydrase-isomerase"/>
    <property type="match status" value="1"/>
</dbReference>
<sequence length="153" mass="17645">MSNKIQLNGIDALTPYEGKELFTSRPLHVTATMIQDFCRSVNQMDWFHFDEERCKASPFGAVVAPGMYTMSLLHSVYFDHVELHNMKALFLGTDRFRILKPVKAGDSIVLKFNVDKIEQRKEGIAVHYDFTWTVEGDDQPVTLGNFIVRYWPL</sequence>
<dbReference type="InterPro" id="IPR029069">
    <property type="entry name" value="HotDog_dom_sf"/>
</dbReference>
<accession>A0ABY9TEV5</accession>
<dbReference type="InterPro" id="IPR039569">
    <property type="entry name" value="FAS1-like_DH_region"/>
</dbReference>
<proteinExistence type="predicted"/>
<name>A0ABY9TEV5_9GAMM</name>
<dbReference type="EMBL" id="CP134146">
    <property type="protein sequence ID" value="WNC67322.1"/>
    <property type="molecule type" value="Genomic_DNA"/>
</dbReference>
<evidence type="ECO:0000313" key="2">
    <source>
        <dbReference type="EMBL" id="WNC67322.1"/>
    </source>
</evidence>
<evidence type="ECO:0000313" key="3">
    <source>
        <dbReference type="Proteomes" id="UP001248581"/>
    </source>
</evidence>
<protein>
    <submittedName>
        <fullName evidence="2">MaoC family dehydratase N-terminal domain-containing protein</fullName>
    </submittedName>
</protein>
<keyword evidence="3" id="KW-1185">Reference proteome</keyword>
<evidence type="ECO:0000259" key="1">
    <source>
        <dbReference type="Pfam" id="PF13452"/>
    </source>
</evidence>
<feature type="domain" description="FAS1-like dehydratase" evidence="1">
    <location>
        <begin position="23"/>
        <end position="123"/>
    </location>
</feature>